<dbReference type="CDD" id="cd00041">
    <property type="entry name" value="CUB"/>
    <property type="match status" value="1"/>
</dbReference>
<dbReference type="CDD" id="cd00112">
    <property type="entry name" value="LDLa"/>
    <property type="match status" value="1"/>
</dbReference>
<keyword evidence="4" id="KW-0812">Transmembrane</keyword>
<dbReference type="EMBL" id="JAXCGZ010001329">
    <property type="protein sequence ID" value="KAK7085285.1"/>
    <property type="molecule type" value="Genomic_DNA"/>
</dbReference>
<accession>A0AAN9AFE0</accession>
<dbReference type="InterPro" id="IPR023415">
    <property type="entry name" value="LDLR_class-A_CS"/>
</dbReference>
<feature type="domain" description="CUB" evidence="5">
    <location>
        <begin position="365"/>
        <end position="506"/>
    </location>
</feature>
<keyword evidence="1 3" id="KW-1015">Disulfide bond</keyword>
<evidence type="ECO:0000256" key="4">
    <source>
        <dbReference type="SAM" id="Phobius"/>
    </source>
</evidence>
<feature type="domain" description="CUB" evidence="5">
    <location>
        <begin position="200"/>
        <end position="349"/>
    </location>
</feature>
<comment type="caution">
    <text evidence="3">Lacks conserved residue(s) required for the propagation of feature annotation.</text>
</comment>
<dbReference type="SUPFAM" id="SSF57424">
    <property type="entry name" value="LDL receptor-like module"/>
    <property type="match status" value="1"/>
</dbReference>
<dbReference type="PANTHER" id="PTHR47537:SF3">
    <property type="entry name" value="CUB DOMAIN-CONTAINING PROTEIN"/>
    <property type="match status" value="1"/>
</dbReference>
<dbReference type="InterPro" id="IPR056707">
    <property type="entry name" value="DUF7805"/>
</dbReference>
<dbReference type="Gene3D" id="4.10.400.10">
    <property type="entry name" value="Low-density Lipoprotein Receptor"/>
    <property type="match status" value="1"/>
</dbReference>
<dbReference type="PROSITE" id="PS01209">
    <property type="entry name" value="LDLRA_1"/>
    <property type="match status" value="1"/>
</dbReference>
<feature type="transmembrane region" description="Helical" evidence="4">
    <location>
        <begin position="888"/>
        <end position="910"/>
    </location>
</feature>
<comment type="caution">
    <text evidence="6">The sequence shown here is derived from an EMBL/GenBank/DDBJ whole genome shotgun (WGS) entry which is preliminary data.</text>
</comment>
<dbReference type="Gene3D" id="2.60.120.290">
    <property type="entry name" value="Spermadhesin, CUB domain"/>
    <property type="match status" value="2"/>
</dbReference>
<name>A0AAN9AFE0_HALRR</name>
<reference evidence="6 7" key="1">
    <citation type="submission" date="2023-11" db="EMBL/GenBank/DDBJ databases">
        <title>Halocaridina rubra genome assembly.</title>
        <authorList>
            <person name="Smith C."/>
        </authorList>
    </citation>
    <scope>NUCLEOTIDE SEQUENCE [LARGE SCALE GENOMIC DNA]</scope>
    <source>
        <strain evidence="6">EP-1</strain>
        <tissue evidence="6">Whole</tissue>
    </source>
</reference>
<dbReference type="InterPro" id="IPR053207">
    <property type="entry name" value="Non-NMDA_GluR_Accessory"/>
</dbReference>
<organism evidence="6 7">
    <name type="scientific">Halocaridina rubra</name>
    <name type="common">Hawaiian red shrimp</name>
    <dbReference type="NCBI Taxonomy" id="373956"/>
    <lineage>
        <taxon>Eukaryota</taxon>
        <taxon>Metazoa</taxon>
        <taxon>Ecdysozoa</taxon>
        <taxon>Arthropoda</taxon>
        <taxon>Crustacea</taxon>
        <taxon>Multicrustacea</taxon>
        <taxon>Malacostraca</taxon>
        <taxon>Eumalacostraca</taxon>
        <taxon>Eucarida</taxon>
        <taxon>Decapoda</taxon>
        <taxon>Pleocyemata</taxon>
        <taxon>Caridea</taxon>
        <taxon>Atyoidea</taxon>
        <taxon>Atyidae</taxon>
        <taxon>Halocaridina</taxon>
    </lineage>
</organism>
<evidence type="ECO:0000259" key="5">
    <source>
        <dbReference type="PROSITE" id="PS01180"/>
    </source>
</evidence>
<evidence type="ECO:0000256" key="2">
    <source>
        <dbReference type="PROSITE-ProRule" id="PRU00059"/>
    </source>
</evidence>
<dbReference type="InterPro" id="IPR035914">
    <property type="entry name" value="Sperma_CUB_dom_sf"/>
</dbReference>
<dbReference type="PANTHER" id="PTHR47537">
    <property type="entry name" value="CUBILIN"/>
    <property type="match status" value="1"/>
</dbReference>
<dbReference type="PROSITE" id="PS50068">
    <property type="entry name" value="LDLRA_2"/>
    <property type="match status" value="1"/>
</dbReference>
<dbReference type="InterPro" id="IPR036055">
    <property type="entry name" value="LDL_receptor-like_sf"/>
</dbReference>
<dbReference type="Proteomes" id="UP001381693">
    <property type="component" value="Unassembled WGS sequence"/>
</dbReference>
<feature type="disulfide bond" evidence="3">
    <location>
        <begin position="6"/>
        <end position="24"/>
    </location>
</feature>
<dbReference type="SMART" id="SM00192">
    <property type="entry name" value="LDLa"/>
    <property type="match status" value="2"/>
</dbReference>
<evidence type="ECO:0000313" key="6">
    <source>
        <dbReference type="EMBL" id="KAK7085285.1"/>
    </source>
</evidence>
<evidence type="ECO:0000313" key="7">
    <source>
        <dbReference type="Proteomes" id="UP001381693"/>
    </source>
</evidence>
<proteinExistence type="predicted"/>
<dbReference type="Pfam" id="PF25090">
    <property type="entry name" value="DUF7805"/>
    <property type="match status" value="1"/>
</dbReference>
<protein>
    <recommendedName>
        <fullName evidence="5">CUB domain-containing protein</fullName>
    </recommendedName>
</protein>
<dbReference type="GO" id="GO:0005886">
    <property type="term" value="C:plasma membrane"/>
    <property type="evidence" value="ECO:0007669"/>
    <property type="project" value="TreeGrafter"/>
</dbReference>
<dbReference type="SUPFAM" id="SSF49854">
    <property type="entry name" value="Spermadhesin, CUB domain"/>
    <property type="match status" value="2"/>
</dbReference>
<keyword evidence="7" id="KW-1185">Reference proteome</keyword>
<sequence>MAEFPCRNRQCVSLDRYCDGQHDCEDDSDEPTGCTPCNRTYYGRMGSTYTVQVPLPVSEMVPHLCQLTFIASGDLYGDLVQLSIEKFNVGRFLSHTVNGCPDGHMQIEELSRPLNAGYWCGTSWGNNFYYSETSAITVLLRIFNLSSDNPGLTNPGSFQHQDNTMVRLSYRFLRREMAVLRYGLPYSPSYRGESMPKSFCDKYFENCDKKNCKLQSPNFPGMYPRNLTCYFHIRQTRIPDGKVALVSVLQRNPHLIYIKDKNTPHMSKERQLAVGNACHTLHDYLVIFDGNTTRAPVLAQICKGGAPLSAITASGPDLLLLFHASPFDFPFQDSPRRLTFGFELDIEVEFVDIESTAYVRKGSGCEYYVSSQGQRSGYMQAAAHSLLPNTTCKWVLKASSLEIVWLYFLHYRHVMHSEMPKPAQCPNTLSIFDGKNESDAQLLGRFCKPEKLPKVCSGVHAPGPHSASCSPYESYVSTLPAMTVTLRYAAGTSPAHIEFLARYEFVDTRQWGDPKRNGGPCDRIFKERPDRLFASPRDVFMFGRGGAKRLRCVYSFEVASYQRITLKLLRSKMGPACTTIYKHSSGRHECSHGGEPGNPSIQIREEPWINVPVQRACLCNISNGQPFTITSYTNRFELIFSIPNMSPSSDYNDYFFEGEYSVSEAPQEIMEKCNFTSRHLNGQYGNFTVGFGRGDLCATQPRLIAATDTYFLFLRVRGFAATQKNCEVASRINVYAAGGDSPLASICPERRDVYTHIFSSGWDDYEFQFEYEDDVYTWNNKSNGTTTTEMPFDEFDQELEIKKKMESRDLFIEYTGNYSGRFMVSWLSIWRPLKTSSQLAPYEDPCKTPCPDIQGCLPKELWCDGMYHCPSGLDEGAAACGLLAALPWVYLVAGSALALSLVSLFIAVVIHQIQTRLQKKVVAAATAAVNNGHGLKSATQDLLLPNEKENNW</sequence>
<keyword evidence="4" id="KW-0472">Membrane</keyword>
<dbReference type="PRINTS" id="PR00261">
    <property type="entry name" value="LDLRECEPTOR"/>
</dbReference>
<dbReference type="InterPro" id="IPR002172">
    <property type="entry name" value="LDrepeatLR_classA_rpt"/>
</dbReference>
<dbReference type="AlphaFoldDB" id="A0AAN9AFE0"/>
<keyword evidence="4" id="KW-1133">Transmembrane helix</keyword>
<evidence type="ECO:0000256" key="1">
    <source>
        <dbReference type="ARBA" id="ARBA00023157"/>
    </source>
</evidence>
<dbReference type="Pfam" id="PF00057">
    <property type="entry name" value="Ldl_recept_a"/>
    <property type="match status" value="1"/>
</dbReference>
<dbReference type="SMART" id="SM00042">
    <property type="entry name" value="CUB"/>
    <property type="match status" value="2"/>
</dbReference>
<feature type="disulfide bond" evidence="2">
    <location>
        <begin position="365"/>
        <end position="392"/>
    </location>
</feature>
<gene>
    <name evidence="6" type="ORF">SK128_027934</name>
</gene>
<evidence type="ECO:0000256" key="3">
    <source>
        <dbReference type="PROSITE-ProRule" id="PRU00124"/>
    </source>
</evidence>
<dbReference type="InterPro" id="IPR000859">
    <property type="entry name" value="CUB_dom"/>
</dbReference>
<dbReference type="PROSITE" id="PS01180">
    <property type="entry name" value="CUB"/>
    <property type="match status" value="2"/>
</dbReference>